<name>A0ABD2IBN2_HETSC</name>
<keyword evidence="10" id="KW-0862">Zinc</keyword>
<keyword evidence="4" id="KW-0645">Protease</keyword>
<evidence type="ECO:0000256" key="3">
    <source>
        <dbReference type="ARBA" id="ARBA00012759"/>
    </source>
</evidence>
<dbReference type="Pfam" id="PF02338">
    <property type="entry name" value="OTU"/>
    <property type="match status" value="1"/>
</dbReference>
<comment type="caution">
    <text evidence="13">The sequence shown here is derived from an EMBL/GenBank/DDBJ whole genome shotgun (WGS) entry which is preliminary data.</text>
</comment>
<evidence type="ECO:0000313" key="13">
    <source>
        <dbReference type="EMBL" id="KAL3074861.1"/>
    </source>
</evidence>
<dbReference type="InterPro" id="IPR051346">
    <property type="entry name" value="OTU_Deubiquitinase"/>
</dbReference>
<feature type="compositionally biased region" description="Low complexity" evidence="11">
    <location>
        <begin position="751"/>
        <end position="765"/>
    </location>
</feature>
<protein>
    <recommendedName>
        <fullName evidence="3">ubiquitinyl hydrolase 1</fullName>
        <ecNumber evidence="3">3.4.19.12</ecNumber>
    </recommendedName>
</protein>
<dbReference type="PANTHER" id="PTHR13367:SF27">
    <property type="entry name" value="OTU DOMAIN-CONTAINING PROTEIN"/>
    <property type="match status" value="1"/>
</dbReference>
<evidence type="ECO:0000256" key="2">
    <source>
        <dbReference type="ARBA" id="ARBA00005865"/>
    </source>
</evidence>
<dbReference type="EC" id="3.4.19.12" evidence="3"/>
<dbReference type="PROSITE" id="PS50802">
    <property type="entry name" value="OTU"/>
    <property type="match status" value="1"/>
</dbReference>
<comment type="catalytic activity">
    <reaction evidence="1">
        <text>Thiol-dependent hydrolysis of ester, thioester, amide, peptide and isopeptide bonds formed by the C-terminal Gly of ubiquitin (a 76-residue protein attached to proteins as an intracellular targeting signal).</text>
        <dbReference type="EC" id="3.4.19.12"/>
    </reaction>
</comment>
<dbReference type="Proteomes" id="UP001620645">
    <property type="component" value="Unassembled WGS sequence"/>
</dbReference>
<keyword evidence="5" id="KW-0479">Metal-binding</keyword>
<feature type="compositionally biased region" description="Polar residues" evidence="11">
    <location>
        <begin position="1"/>
        <end position="11"/>
    </location>
</feature>
<dbReference type="GO" id="GO:0008270">
    <property type="term" value="F:zinc ion binding"/>
    <property type="evidence" value="ECO:0007669"/>
    <property type="project" value="UniProtKB-KW"/>
</dbReference>
<evidence type="ECO:0000256" key="11">
    <source>
        <dbReference type="SAM" id="MobiDB-lite"/>
    </source>
</evidence>
<evidence type="ECO:0000256" key="6">
    <source>
        <dbReference type="ARBA" id="ARBA00022771"/>
    </source>
</evidence>
<comment type="similarity">
    <text evidence="2">Belongs to the peptidase C64 family.</text>
</comment>
<gene>
    <name evidence="13" type="ORF">niasHS_014306</name>
</gene>
<evidence type="ECO:0000313" key="14">
    <source>
        <dbReference type="Proteomes" id="UP001620645"/>
    </source>
</evidence>
<evidence type="ECO:0000256" key="9">
    <source>
        <dbReference type="ARBA" id="ARBA00022807"/>
    </source>
</evidence>
<keyword evidence="14" id="KW-1185">Reference proteome</keyword>
<evidence type="ECO:0000259" key="12">
    <source>
        <dbReference type="PROSITE" id="PS50802"/>
    </source>
</evidence>
<dbReference type="GO" id="GO:0004843">
    <property type="term" value="F:cysteine-type deubiquitinase activity"/>
    <property type="evidence" value="ECO:0007669"/>
    <property type="project" value="UniProtKB-EC"/>
</dbReference>
<feature type="region of interest" description="Disordered" evidence="11">
    <location>
        <begin position="499"/>
        <end position="577"/>
    </location>
</feature>
<keyword evidence="9" id="KW-0788">Thiol protease</keyword>
<accession>A0ABD2IBN2</accession>
<dbReference type="CDD" id="cd22768">
    <property type="entry name" value="OTU_OTUD7"/>
    <property type="match status" value="1"/>
</dbReference>
<feature type="compositionally biased region" description="Low complexity" evidence="11">
    <location>
        <begin position="188"/>
        <end position="199"/>
    </location>
</feature>
<feature type="region of interest" description="Disordered" evidence="11">
    <location>
        <begin position="732"/>
        <end position="767"/>
    </location>
</feature>
<dbReference type="InterPro" id="IPR003323">
    <property type="entry name" value="OTU_dom"/>
</dbReference>
<feature type="region of interest" description="Disordered" evidence="11">
    <location>
        <begin position="1"/>
        <end position="31"/>
    </location>
</feature>
<evidence type="ECO:0000256" key="5">
    <source>
        <dbReference type="ARBA" id="ARBA00022723"/>
    </source>
</evidence>
<feature type="domain" description="OTU" evidence="12">
    <location>
        <begin position="91"/>
        <end position="295"/>
    </location>
</feature>
<keyword evidence="8" id="KW-0378">Hydrolase</keyword>
<feature type="region of interest" description="Disordered" evidence="11">
    <location>
        <begin position="173"/>
        <end position="214"/>
    </location>
</feature>
<keyword evidence="6" id="KW-0863">Zinc-finger</keyword>
<evidence type="ECO:0000256" key="7">
    <source>
        <dbReference type="ARBA" id="ARBA00022786"/>
    </source>
</evidence>
<dbReference type="EMBL" id="JBICCN010000356">
    <property type="protein sequence ID" value="KAL3074861.1"/>
    <property type="molecule type" value="Genomic_DNA"/>
</dbReference>
<organism evidence="13 14">
    <name type="scientific">Heterodera schachtii</name>
    <name type="common">Sugarbeet cyst nematode worm</name>
    <name type="synonym">Tylenchus schachtii</name>
    <dbReference type="NCBI Taxonomy" id="97005"/>
    <lineage>
        <taxon>Eukaryota</taxon>
        <taxon>Metazoa</taxon>
        <taxon>Ecdysozoa</taxon>
        <taxon>Nematoda</taxon>
        <taxon>Chromadorea</taxon>
        <taxon>Rhabditida</taxon>
        <taxon>Tylenchina</taxon>
        <taxon>Tylenchomorpha</taxon>
        <taxon>Tylenchoidea</taxon>
        <taxon>Heteroderidae</taxon>
        <taxon>Heteroderinae</taxon>
        <taxon>Heterodera</taxon>
    </lineage>
</organism>
<evidence type="ECO:0000256" key="4">
    <source>
        <dbReference type="ARBA" id="ARBA00022670"/>
    </source>
</evidence>
<evidence type="ECO:0000256" key="8">
    <source>
        <dbReference type="ARBA" id="ARBA00022801"/>
    </source>
</evidence>
<evidence type="ECO:0000256" key="10">
    <source>
        <dbReference type="ARBA" id="ARBA00022833"/>
    </source>
</evidence>
<proteinExistence type="inferred from homology"/>
<feature type="compositionally biased region" description="Polar residues" evidence="11">
    <location>
        <begin position="544"/>
        <end position="560"/>
    </location>
</feature>
<dbReference type="GO" id="GO:0006508">
    <property type="term" value="P:proteolysis"/>
    <property type="evidence" value="ECO:0007669"/>
    <property type="project" value="UniProtKB-KW"/>
</dbReference>
<sequence>MYIATSQSCNGISGEPSSSSPPVNLRSGALRGGRKVTKEPAYAFILPNLEQYPADFRHFLERDIIEISTLRRLENSGHLNWWCQHDSNQRLWPLVTTGDGNCLLHAASLGIWGVHDRQLNWRNTLHDVLKFGSRKHAIYRRWRWHESKNNLASGLVLSEEEWRREWNAVLELASPTPRPNPSDNNCDAAATSSSSAAAADNEQNEKEGTATAQQQQQDQVYESLECVHVFALAHILHRPIIVVADTILRNAKGEELAPIPFGGIYLPLECPPEQCHRSPLLLCFDQSHFSALVAMRQSISTTLQVIPITDKNRNLLPVHFSVDPGPDFTWWRDNDDFRIAHKIEAIQSDDRRLELISRYMDIVRLDLRRGSVRKTVPMPLLAAMNGAGANFEDGTLRSNGGGGLDAVACSSYMLPPVPNKLLTLAAGGVPSSSASDCAAAARAGSSSSGSSASSSILKEIRQHFRRLGRKLSLLSSRRHTQQQQQQQYHQPRCSLPTAMEEETQQQHNQQQQQRMMKRDEVDGWTTSAKAEQHHQQQQYNNNNCGINSTNHHHQYQQNGTNNSSSGSNNKKGHHRSHSTIPFAAAELLQDNHVVLTVLLHNYAHQYIDSMLTLYIAKAKERFERAKMMPHSALPPLPKNRLSRSFSTASVLLTCLNAHCQRVAQPSNNFLCDACFAAQKRELTRTLIGGSGAANAALAAASSAANISAATGSSGGAGGSGNNKGTAVILIRANDDDDDEQKRSGARKNNATKNDSNISTTTTTNSHRSHCDISTIC</sequence>
<keyword evidence="7" id="KW-0833">Ubl conjugation pathway</keyword>
<evidence type="ECO:0000256" key="1">
    <source>
        <dbReference type="ARBA" id="ARBA00000707"/>
    </source>
</evidence>
<dbReference type="AlphaFoldDB" id="A0ABD2IBN2"/>
<reference evidence="13 14" key="1">
    <citation type="submission" date="2024-10" db="EMBL/GenBank/DDBJ databases">
        <authorList>
            <person name="Kim D."/>
        </authorList>
    </citation>
    <scope>NUCLEOTIDE SEQUENCE [LARGE SCALE GENOMIC DNA]</scope>
    <source>
        <strain evidence="13">Taebaek</strain>
    </source>
</reference>
<dbReference type="PANTHER" id="PTHR13367">
    <property type="entry name" value="UBIQUITIN THIOESTERASE"/>
    <property type="match status" value="1"/>
</dbReference>